<reference evidence="3 4" key="1">
    <citation type="submission" date="2019-02" db="EMBL/GenBank/DDBJ databases">
        <title>Kribbella capetownensis sp. nov. and Kribbella speibonae sp. nov., isolated from soil.</title>
        <authorList>
            <person name="Curtis S.M."/>
            <person name="Norton I."/>
            <person name="Everest G.J."/>
            <person name="Meyers P.R."/>
        </authorList>
    </citation>
    <scope>NUCLEOTIDE SEQUENCE [LARGE SCALE GENOMIC DNA]</scope>
    <source>
        <strain evidence="3 4">KCTC 29219</strain>
    </source>
</reference>
<feature type="compositionally biased region" description="Low complexity" evidence="1">
    <location>
        <begin position="13"/>
        <end position="26"/>
    </location>
</feature>
<feature type="domain" description="N-acetyltransferase" evidence="2">
    <location>
        <begin position="32"/>
        <end position="166"/>
    </location>
</feature>
<dbReference type="PANTHER" id="PTHR43233:SF1">
    <property type="entry name" value="FAMILY N-ACETYLTRANSFERASE, PUTATIVE (AFU_ORTHOLOGUE AFUA_6G03350)-RELATED"/>
    <property type="match status" value="1"/>
</dbReference>
<feature type="region of interest" description="Disordered" evidence="1">
    <location>
        <begin position="1"/>
        <end position="26"/>
    </location>
</feature>
<evidence type="ECO:0000256" key="1">
    <source>
        <dbReference type="SAM" id="MobiDB-lite"/>
    </source>
</evidence>
<dbReference type="CDD" id="cd04301">
    <property type="entry name" value="NAT_SF"/>
    <property type="match status" value="1"/>
</dbReference>
<dbReference type="InterPro" id="IPR016181">
    <property type="entry name" value="Acyl_CoA_acyltransferase"/>
</dbReference>
<dbReference type="OrthoDB" id="3216107at2"/>
<dbReference type="AlphaFoldDB" id="A0A4R0H559"/>
<dbReference type="InterPro" id="IPR053144">
    <property type="entry name" value="Acetyltransferase_Butenolide"/>
</dbReference>
<name>A0A4R0H559_9ACTN</name>
<dbReference type="PANTHER" id="PTHR43233">
    <property type="entry name" value="FAMILY N-ACETYLTRANSFERASE, PUTATIVE (AFU_ORTHOLOGUE AFUA_6G03350)-RELATED"/>
    <property type="match status" value="1"/>
</dbReference>
<dbReference type="SUPFAM" id="SSF55729">
    <property type="entry name" value="Acyl-CoA N-acyltransferases (Nat)"/>
    <property type="match status" value="1"/>
</dbReference>
<comment type="caution">
    <text evidence="3">The sequence shown here is derived from an EMBL/GenBank/DDBJ whole genome shotgun (WGS) entry which is preliminary data.</text>
</comment>
<dbReference type="Pfam" id="PF00583">
    <property type="entry name" value="Acetyltransf_1"/>
    <property type="match status" value="1"/>
</dbReference>
<sequence>MGPTGQSWPTQKATNSASSAPATSETAECMLTTESTVPAHRIPELTDLMRTAWWMTDRTPADVHHLLDHSDLVIAVTHDPTDQLVGFARVLTDYAYVALILDVIVAESHRGSGVGAVLLDAVVDHPALTDVRSLELVCQPALIPFYHRWGFTTEVGTSHLMRRTTDPRLTAQPVADH</sequence>
<evidence type="ECO:0000313" key="4">
    <source>
        <dbReference type="Proteomes" id="UP000292346"/>
    </source>
</evidence>
<dbReference type="EMBL" id="SJJZ01000003">
    <property type="protein sequence ID" value="TCC05807.1"/>
    <property type="molecule type" value="Genomic_DNA"/>
</dbReference>
<keyword evidence="4" id="KW-1185">Reference proteome</keyword>
<dbReference type="Proteomes" id="UP000292346">
    <property type="component" value="Unassembled WGS sequence"/>
</dbReference>
<keyword evidence="3" id="KW-0808">Transferase</keyword>
<dbReference type="InterPro" id="IPR000182">
    <property type="entry name" value="GNAT_dom"/>
</dbReference>
<feature type="compositionally biased region" description="Polar residues" evidence="1">
    <location>
        <begin position="1"/>
        <end position="12"/>
    </location>
</feature>
<proteinExistence type="predicted"/>
<organism evidence="3 4">
    <name type="scientific">Kribbella soli</name>
    <dbReference type="NCBI Taxonomy" id="1124743"/>
    <lineage>
        <taxon>Bacteria</taxon>
        <taxon>Bacillati</taxon>
        <taxon>Actinomycetota</taxon>
        <taxon>Actinomycetes</taxon>
        <taxon>Propionibacteriales</taxon>
        <taxon>Kribbellaceae</taxon>
        <taxon>Kribbella</taxon>
    </lineage>
</organism>
<dbReference type="GO" id="GO:0016747">
    <property type="term" value="F:acyltransferase activity, transferring groups other than amino-acyl groups"/>
    <property type="evidence" value="ECO:0007669"/>
    <property type="project" value="InterPro"/>
</dbReference>
<evidence type="ECO:0000313" key="3">
    <source>
        <dbReference type="EMBL" id="TCC05807.1"/>
    </source>
</evidence>
<protein>
    <submittedName>
        <fullName evidence="3">N-acetyltransferase</fullName>
    </submittedName>
</protein>
<accession>A0A4R0H559</accession>
<gene>
    <name evidence="3" type="ORF">E0H45_27795</name>
</gene>
<dbReference type="PROSITE" id="PS51186">
    <property type="entry name" value="GNAT"/>
    <property type="match status" value="1"/>
</dbReference>
<evidence type="ECO:0000259" key="2">
    <source>
        <dbReference type="PROSITE" id="PS51186"/>
    </source>
</evidence>
<dbReference type="Gene3D" id="3.40.630.30">
    <property type="match status" value="1"/>
</dbReference>